<comment type="caution">
    <text evidence="1">The sequence shown here is derived from an EMBL/GenBank/DDBJ whole genome shotgun (WGS) entry which is preliminary data.</text>
</comment>
<protein>
    <submittedName>
        <fullName evidence="1">Uncharacterized protein</fullName>
    </submittedName>
</protein>
<keyword evidence="2" id="KW-1185">Reference proteome</keyword>
<dbReference type="Proteomes" id="UP001499979">
    <property type="component" value="Unassembled WGS sequence"/>
</dbReference>
<reference evidence="1 2" key="1">
    <citation type="journal article" date="2019" name="Int. J. Syst. Evol. Microbiol.">
        <title>The Global Catalogue of Microorganisms (GCM) 10K type strain sequencing project: providing services to taxonomists for standard genome sequencing and annotation.</title>
        <authorList>
            <consortium name="The Broad Institute Genomics Platform"/>
            <consortium name="The Broad Institute Genome Sequencing Center for Infectious Disease"/>
            <person name="Wu L."/>
            <person name="Ma J."/>
        </authorList>
    </citation>
    <scope>NUCLEOTIDE SEQUENCE [LARGE SCALE GENOMIC DNA]</scope>
    <source>
        <strain evidence="1 2">JCM 11813</strain>
    </source>
</reference>
<dbReference type="EMBL" id="BAAAJE010000018">
    <property type="protein sequence ID" value="GAA1153122.1"/>
    <property type="molecule type" value="Genomic_DNA"/>
</dbReference>
<evidence type="ECO:0000313" key="2">
    <source>
        <dbReference type="Proteomes" id="UP001499979"/>
    </source>
</evidence>
<accession>A0ABN1UKV5</accession>
<name>A0ABN1UKV5_9ACTN</name>
<evidence type="ECO:0000313" key="1">
    <source>
        <dbReference type="EMBL" id="GAA1153122.1"/>
    </source>
</evidence>
<organism evidence="1 2">
    <name type="scientific">Nocardioides aquiterrae</name>
    <dbReference type="NCBI Taxonomy" id="203799"/>
    <lineage>
        <taxon>Bacteria</taxon>
        <taxon>Bacillati</taxon>
        <taxon>Actinomycetota</taxon>
        <taxon>Actinomycetes</taxon>
        <taxon>Propionibacteriales</taxon>
        <taxon>Nocardioidaceae</taxon>
        <taxon>Nocardioides</taxon>
    </lineage>
</organism>
<dbReference type="Pfam" id="PF20355">
    <property type="entry name" value="DUF6650"/>
    <property type="match status" value="1"/>
</dbReference>
<gene>
    <name evidence="1" type="ORF">GCM10009606_34470</name>
</gene>
<sequence length="181" mass="20761">MRGCASTTTARQFSERASNDYAAAVPFNFGNASIRVTGVGPWSVQWEYLETNRDVARRVLADLEDRRVLFYSHGREDPEYCRRSAAEIRQLMKRELSTVEQGDDMDRALRAIRNAAREFIDQAGPESERFLSDMDAFWKALEDMRIAMAPYIRGMATAYEVLIDHVLDENLPPFELRRTGS</sequence>
<dbReference type="InterPro" id="IPR046592">
    <property type="entry name" value="DUF6650"/>
</dbReference>
<proteinExistence type="predicted"/>